<dbReference type="SUPFAM" id="SSF54593">
    <property type="entry name" value="Glyoxalase/Bleomycin resistance protein/Dihydroxybiphenyl dioxygenase"/>
    <property type="match status" value="1"/>
</dbReference>
<evidence type="ECO:0000313" key="4">
    <source>
        <dbReference type="Proteomes" id="UP001363151"/>
    </source>
</evidence>
<sequence length="329" mass="36519">MQRLLLVKSRVRSNFRCRTIRLGQGSGAIEYDLRSAPVSASSYIHAFPVRNIEEANRFYVDVLGCAEGARTSDDWQDYTIFGHRIVAHWVGDDYRCVDYFNPVDDGAVPRPHFGLQVSVDEYHVLVDRLRRSRVGFVVAPGLKFRDQPSEQYSCFFKDPSGNNFYLNAPTNPGVAARPGGRGRFVPPSVPWEPPKVDRVPNQAVDMSKLSQSGRRSLFRTQSDRPAQADDFGAMRRDPFRGARDVRAVSDDSSASAKSLPALVSRSRAGSEDEPRAVFGSLGSRSRANSEDEDRFASPPRRGALGDRPAPVVVSPISKLDGIRRRSTSC</sequence>
<proteinExistence type="predicted"/>
<feature type="compositionally biased region" description="Polar residues" evidence="1">
    <location>
        <begin position="208"/>
        <end position="224"/>
    </location>
</feature>
<feature type="compositionally biased region" description="Basic and acidic residues" evidence="1">
    <location>
        <begin position="232"/>
        <end position="249"/>
    </location>
</feature>
<feature type="region of interest" description="Disordered" evidence="1">
    <location>
        <begin position="187"/>
        <end position="329"/>
    </location>
</feature>
<dbReference type="InterPro" id="IPR037523">
    <property type="entry name" value="VOC_core"/>
</dbReference>
<protein>
    <submittedName>
        <fullName evidence="3">Glyoxalase</fullName>
    </submittedName>
</protein>
<dbReference type="InterPro" id="IPR029068">
    <property type="entry name" value="Glyas_Bleomycin-R_OHBP_Dase"/>
</dbReference>
<dbReference type="PROSITE" id="PS51819">
    <property type="entry name" value="VOC"/>
    <property type="match status" value="1"/>
</dbReference>
<comment type="caution">
    <text evidence="3">The sequence shown here is derived from an EMBL/GenBank/DDBJ whole genome shotgun (WGS) entry which is preliminary data.</text>
</comment>
<reference evidence="3 4" key="1">
    <citation type="submission" date="2024-03" db="EMBL/GenBank/DDBJ databases">
        <title>Aureococcus anophagefferens CCMP1851 and Kratosvirus quantuckense: Draft genome of a second virus-susceptible host strain in the model system.</title>
        <authorList>
            <person name="Chase E."/>
            <person name="Truchon A.R."/>
            <person name="Schepens W."/>
            <person name="Wilhelm S.W."/>
        </authorList>
    </citation>
    <scope>NUCLEOTIDE SEQUENCE [LARGE SCALE GENOMIC DNA]</scope>
    <source>
        <strain evidence="3 4">CCMP1851</strain>
    </source>
</reference>
<evidence type="ECO:0000313" key="3">
    <source>
        <dbReference type="EMBL" id="KAK7233052.1"/>
    </source>
</evidence>
<feature type="domain" description="VOC" evidence="2">
    <location>
        <begin position="40"/>
        <end position="169"/>
    </location>
</feature>
<dbReference type="Pfam" id="PF00903">
    <property type="entry name" value="Glyoxalase"/>
    <property type="match status" value="1"/>
</dbReference>
<dbReference type="EMBL" id="JBBJCI010000364">
    <property type="protein sequence ID" value="KAK7233052.1"/>
    <property type="molecule type" value="Genomic_DNA"/>
</dbReference>
<accession>A0ABR1FLI5</accession>
<dbReference type="Proteomes" id="UP001363151">
    <property type="component" value="Unassembled WGS sequence"/>
</dbReference>
<gene>
    <name evidence="3" type="ORF">SO694_0003916</name>
</gene>
<name>A0ABR1FLI5_AURAN</name>
<evidence type="ECO:0000256" key="1">
    <source>
        <dbReference type="SAM" id="MobiDB-lite"/>
    </source>
</evidence>
<keyword evidence="4" id="KW-1185">Reference proteome</keyword>
<dbReference type="PANTHER" id="PTHR39434">
    <property type="match status" value="1"/>
</dbReference>
<dbReference type="PANTHER" id="PTHR39434:SF1">
    <property type="entry name" value="VOC DOMAIN-CONTAINING PROTEIN"/>
    <property type="match status" value="1"/>
</dbReference>
<dbReference type="InterPro" id="IPR004360">
    <property type="entry name" value="Glyas_Fos-R_dOase_dom"/>
</dbReference>
<organism evidence="3 4">
    <name type="scientific">Aureococcus anophagefferens</name>
    <name type="common">Harmful bloom alga</name>
    <dbReference type="NCBI Taxonomy" id="44056"/>
    <lineage>
        <taxon>Eukaryota</taxon>
        <taxon>Sar</taxon>
        <taxon>Stramenopiles</taxon>
        <taxon>Ochrophyta</taxon>
        <taxon>Pelagophyceae</taxon>
        <taxon>Pelagomonadales</taxon>
        <taxon>Pelagomonadaceae</taxon>
        <taxon>Aureococcus</taxon>
    </lineage>
</organism>
<evidence type="ECO:0000259" key="2">
    <source>
        <dbReference type="PROSITE" id="PS51819"/>
    </source>
</evidence>
<dbReference type="Gene3D" id="3.10.180.10">
    <property type="entry name" value="2,3-Dihydroxybiphenyl 1,2-Dioxygenase, domain 1"/>
    <property type="match status" value="1"/>
</dbReference>